<dbReference type="Gene3D" id="3.90.550.10">
    <property type="entry name" value="Spore Coat Polysaccharide Biosynthesis Protein SpsA, Chain A"/>
    <property type="match status" value="1"/>
</dbReference>
<protein>
    <recommendedName>
        <fullName evidence="3">3-deoxy-manno-octulosonate cytidylyltransferase</fullName>
    </recommendedName>
</protein>
<evidence type="ECO:0008006" key="3">
    <source>
        <dbReference type="Google" id="ProtNLM"/>
    </source>
</evidence>
<dbReference type="InterPro" id="IPR029044">
    <property type="entry name" value="Nucleotide-diphossugar_trans"/>
</dbReference>
<comment type="caution">
    <text evidence="1">The sequence shown here is derived from an EMBL/GenBank/DDBJ whole genome shotgun (WGS) entry which is preliminary data.</text>
</comment>
<reference evidence="1 2" key="1">
    <citation type="journal article" date="2023" name="Hortic Res">
        <title>Pangenome of water caltrop reveals structural variations and asymmetric subgenome divergence after allopolyploidization.</title>
        <authorList>
            <person name="Zhang X."/>
            <person name="Chen Y."/>
            <person name="Wang L."/>
            <person name="Yuan Y."/>
            <person name="Fang M."/>
            <person name="Shi L."/>
            <person name="Lu R."/>
            <person name="Comes H.P."/>
            <person name="Ma Y."/>
            <person name="Chen Y."/>
            <person name="Huang G."/>
            <person name="Zhou Y."/>
            <person name="Zheng Z."/>
            <person name="Qiu Y."/>
        </authorList>
    </citation>
    <scope>NUCLEOTIDE SEQUENCE [LARGE SCALE GENOMIC DNA]</scope>
    <source>
        <strain evidence="1">F231</strain>
    </source>
</reference>
<organism evidence="1 2">
    <name type="scientific">Trapa natans</name>
    <name type="common">Water chestnut</name>
    <dbReference type="NCBI Taxonomy" id="22666"/>
    <lineage>
        <taxon>Eukaryota</taxon>
        <taxon>Viridiplantae</taxon>
        <taxon>Streptophyta</taxon>
        <taxon>Embryophyta</taxon>
        <taxon>Tracheophyta</taxon>
        <taxon>Spermatophyta</taxon>
        <taxon>Magnoliopsida</taxon>
        <taxon>eudicotyledons</taxon>
        <taxon>Gunneridae</taxon>
        <taxon>Pentapetalae</taxon>
        <taxon>rosids</taxon>
        <taxon>malvids</taxon>
        <taxon>Myrtales</taxon>
        <taxon>Lythraceae</taxon>
        <taxon>Trapa</taxon>
    </lineage>
</organism>
<gene>
    <name evidence="1" type="ORF">SAY86_012469</name>
</gene>
<accession>A0AAN7LX75</accession>
<dbReference type="EMBL" id="JAXQNO010000007">
    <property type="protein sequence ID" value="KAK4794475.1"/>
    <property type="molecule type" value="Genomic_DNA"/>
</dbReference>
<name>A0AAN7LX75_TRANT</name>
<sequence length="58" mass="6851">MLSRIWGECDFELRILPECDHLDSSRTDHCNEAFEKLDTKYDIVVNIQGDEPLIERLK</sequence>
<dbReference type="AlphaFoldDB" id="A0AAN7LX75"/>
<evidence type="ECO:0000313" key="1">
    <source>
        <dbReference type="EMBL" id="KAK4794475.1"/>
    </source>
</evidence>
<keyword evidence="2" id="KW-1185">Reference proteome</keyword>
<dbReference type="Proteomes" id="UP001346149">
    <property type="component" value="Unassembled WGS sequence"/>
</dbReference>
<evidence type="ECO:0000313" key="2">
    <source>
        <dbReference type="Proteomes" id="UP001346149"/>
    </source>
</evidence>
<proteinExistence type="predicted"/>